<sequence>MEYEEALLLVAHMYGDLISYLKLKYRDVDSLMQDICKVSAVAPLVGVVDLAKPKDCNALIEMLEHLPENPIAPHPECDEGEMKKYKNSVIDRIKKMCEEGRDSEALEYIRSLFEVPYMESKDVDVMKTVMAHLPQEVMAKVSSPLGNLNMREFVPILILLSGLMNSEIEKCKGK</sequence>
<accession>A0A977PKG9</accession>
<dbReference type="AlphaFoldDB" id="A0A977PKG9"/>
<reference evidence="1" key="1">
    <citation type="submission" date="2013-11" db="EMBL/GenBank/DDBJ databases">
        <title>Comparative genomics of Ignicoccus.</title>
        <authorList>
            <person name="Podar M."/>
        </authorList>
    </citation>
    <scope>NUCLEOTIDE SEQUENCE</scope>
    <source>
        <strain evidence="1">DSM 13166</strain>
    </source>
</reference>
<dbReference type="KEGG" id="ipc:IPA_00785"/>
<dbReference type="EMBL" id="CP006868">
    <property type="protein sequence ID" value="UXD22007.1"/>
    <property type="molecule type" value="Genomic_DNA"/>
</dbReference>
<evidence type="ECO:0000313" key="1">
    <source>
        <dbReference type="EMBL" id="UXD22007.1"/>
    </source>
</evidence>
<gene>
    <name evidence="1" type="ORF">IPA_00785</name>
</gene>
<name>A0A977PKG9_9CREN</name>
<dbReference type="Proteomes" id="UP001063698">
    <property type="component" value="Chromosome"/>
</dbReference>
<keyword evidence="2" id="KW-1185">Reference proteome</keyword>
<organism evidence="1 2">
    <name type="scientific">Ignicoccus pacificus DSM 13166</name>
    <dbReference type="NCBI Taxonomy" id="940294"/>
    <lineage>
        <taxon>Archaea</taxon>
        <taxon>Thermoproteota</taxon>
        <taxon>Thermoprotei</taxon>
        <taxon>Desulfurococcales</taxon>
        <taxon>Desulfurococcaceae</taxon>
        <taxon>Ignicoccus</taxon>
    </lineage>
</organism>
<proteinExistence type="predicted"/>
<protein>
    <submittedName>
        <fullName evidence="1">Uncharacterized protein</fullName>
    </submittedName>
</protein>
<evidence type="ECO:0000313" key="2">
    <source>
        <dbReference type="Proteomes" id="UP001063698"/>
    </source>
</evidence>